<dbReference type="RefSeq" id="WP_281808028.1">
    <property type="nucleotide sequence ID" value="NZ_BSDO01000004.1"/>
</dbReference>
<evidence type="ECO:0000259" key="6">
    <source>
        <dbReference type="Pfam" id="PF13515"/>
    </source>
</evidence>
<feature type="transmembrane region" description="Helical" evidence="5">
    <location>
        <begin position="318"/>
        <end position="339"/>
    </location>
</feature>
<keyword evidence="10" id="KW-1185">Reference proteome</keyword>
<protein>
    <submittedName>
        <fullName evidence="7">FUSC family protein</fullName>
    </submittedName>
</protein>
<dbReference type="Proteomes" id="UP001144397">
    <property type="component" value="Unassembled WGS sequence"/>
</dbReference>
<feature type="transmembrane region" description="Helical" evidence="5">
    <location>
        <begin position="100"/>
        <end position="121"/>
    </location>
</feature>
<evidence type="ECO:0000313" key="10">
    <source>
        <dbReference type="Proteomes" id="UP001245370"/>
    </source>
</evidence>
<reference evidence="7" key="1">
    <citation type="submission" date="2022-12" db="EMBL/GenBank/DDBJ databases">
        <title>Reference genome sequencing for broad-spectrum identification of bacterial and archaeal isolates by mass spectrometry.</title>
        <authorList>
            <person name="Sekiguchi Y."/>
            <person name="Tourlousse D.M."/>
        </authorList>
    </citation>
    <scope>NUCLEOTIDE SEQUENCE</scope>
    <source>
        <strain evidence="7">301</strain>
    </source>
</reference>
<dbReference type="GO" id="GO:0016020">
    <property type="term" value="C:membrane"/>
    <property type="evidence" value="ECO:0007669"/>
    <property type="project" value="UniProtKB-SubCell"/>
</dbReference>
<feature type="transmembrane region" description="Helical" evidence="5">
    <location>
        <begin position="345"/>
        <end position="365"/>
    </location>
</feature>
<dbReference type="EMBL" id="BSDO01000004">
    <property type="protein sequence ID" value="GLI23134.1"/>
    <property type="molecule type" value="Genomic_DNA"/>
</dbReference>
<evidence type="ECO:0000256" key="1">
    <source>
        <dbReference type="ARBA" id="ARBA00004141"/>
    </source>
</evidence>
<feature type="domain" description="Integral membrane bound transporter" evidence="6">
    <location>
        <begin position="231"/>
        <end position="357"/>
    </location>
</feature>
<reference evidence="8 10" key="2">
    <citation type="submission" date="2023-07" db="EMBL/GenBank/DDBJ databases">
        <title>Genomic Encyclopedia of Type Strains, Phase IV (KMG-IV): sequencing the most valuable type-strain genomes for metagenomic binning, comparative biology and taxonomic classification.</title>
        <authorList>
            <person name="Goeker M."/>
        </authorList>
    </citation>
    <scope>NUCLEOTIDE SEQUENCE [LARGE SCALE GENOMIC DNA]</scope>
    <source>
        <strain evidence="8 10">DSM 338</strain>
    </source>
</reference>
<dbReference type="EMBL" id="JAVDPY010000005">
    <property type="protein sequence ID" value="MDR6334844.1"/>
    <property type="molecule type" value="Genomic_DNA"/>
</dbReference>
<name>A0A9W6CLW6_XANFL</name>
<dbReference type="Proteomes" id="UP001245370">
    <property type="component" value="Unassembled WGS sequence"/>
</dbReference>
<gene>
    <name evidence="8" type="ORF">GGQ86_003326</name>
    <name evidence="7" type="ORF">XFLAVUS301_28080</name>
</gene>
<dbReference type="AlphaFoldDB" id="A0A9W6CLW6"/>
<evidence type="ECO:0000313" key="8">
    <source>
        <dbReference type="EMBL" id="MDR6334844.1"/>
    </source>
</evidence>
<dbReference type="Pfam" id="PF13515">
    <property type="entry name" value="FUSC_2"/>
    <property type="match status" value="1"/>
</dbReference>
<feature type="transmembrane region" description="Helical" evidence="5">
    <location>
        <begin position="75"/>
        <end position="93"/>
    </location>
</feature>
<sequence>MSLSEPPHAASADAAALATRRLDAARHLLKPHQIRESWALAAQPWQRNAALAGLQASLAAAIALPLALVSPWPHLVGFASLGTLAALFGRFAPQAGRGRIVLLCAMWLTVSVLAMSTAAWLGAPYLLQLSLLALACGLFFFVANTGQYGPPGALIFVFAAGAAMGHLTSWQEVVERATATALAAGLTWLICVGTEAFRQQETPEAPFPVEPVRPLDHRLIAAARITLGSAIAAFAAYAAGAAHPAWAAMGTVAVMQGTHLHISMSRAMQRMSGTVVGAGLVWLILSQEPSVWSVVALLIFLQFATEMIIGANYALGQILVTPMALLMSYLAAPGAAGTAMAPERVFDTLVGAIIGIVLAVVCSTLDDRLYLARHHAAHADRGSASR</sequence>
<evidence type="ECO:0000313" key="9">
    <source>
        <dbReference type="Proteomes" id="UP001144397"/>
    </source>
</evidence>
<feature type="transmembrane region" description="Helical" evidence="5">
    <location>
        <begin position="219"/>
        <end position="239"/>
    </location>
</feature>
<keyword evidence="2 5" id="KW-0812">Transmembrane</keyword>
<dbReference type="GeneID" id="95763594"/>
<dbReference type="InterPro" id="IPR049453">
    <property type="entry name" value="Memb_transporter_dom"/>
</dbReference>
<keyword evidence="4 5" id="KW-0472">Membrane</keyword>
<evidence type="ECO:0000256" key="4">
    <source>
        <dbReference type="ARBA" id="ARBA00023136"/>
    </source>
</evidence>
<accession>A0A9W6CLW6</accession>
<proteinExistence type="predicted"/>
<organism evidence="7 9">
    <name type="scientific">Xanthobacter flavus</name>
    <dbReference type="NCBI Taxonomy" id="281"/>
    <lineage>
        <taxon>Bacteria</taxon>
        <taxon>Pseudomonadati</taxon>
        <taxon>Pseudomonadota</taxon>
        <taxon>Alphaproteobacteria</taxon>
        <taxon>Hyphomicrobiales</taxon>
        <taxon>Xanthobacteraceae</taxon>
        <taxon>Xanthobacter</taxon>
    </lineage>
</organism>
<comment type="caution">
    <text evidence="7">The sequence shown here is derived from an EMBL/GenBank/DDBJ whole genome shotgun (WGS) entry which is preliminary data.</text>
</comment>
<evidence type="ECO:0000256" key="5">
    <source>
        <dbReference type="SAM" id="Phobius"/>
    </source>
</evidence>
<keyword evidence="3 5" id="KW-1133">Transmembrane helix</keyword>
<comment type="subcellular location">
    <subcellularLocation>
        <location evidence="1">Membrane</location>
        <topology evidence="1">Multi-pass membrane protein</topology>
    </subcellularLocation>
</comment>
<evidence type="ECO:0000256" key="3">
    <source>
        <dbReference type="ARBA" id="ARBA00022989"/>
    </source>
</evidence>
<evidence type="ECO:0000313" key="7">
    <source>
        <dbReference type="EMBL" id="GLI23134.1"/>
    </source>
</evidence>
<evidence type="ECO:0000256" key="2">
    <source>
        <dbReference type="ARBA" id="ARBA00022692"/>
    </source>
</evidence>